<sequence>HTTLFIQKKKGLLNFPKMSLLNSKYLRQTFRLSRSTPIVRNFTASGSVKDIVQNLYIKEIKSYKPTQAVAGSEVGQVKELSLPDTPEPPKIDEDISSELAAYEVQDLPLPEKILVTDSLEKQLLAEEAAHAH</sequence>
<gene>
    <name evidence="1" type="primary">atp14_2</name>
    <name evidence="1" type="ORF">g.25671</name>
</gene>
<dbReference type="PANTHER" id="PTHR28207:SF1">
    <property type="entry name" value="ATP SYNTHASE SUBUNIT H, MITOCHONDRIAL"/>
    <property type="match status" value="1"/>
</dbReference>
<evidence type="ECO:0000313" key="1">
    <source>
        <dbReference type="EMBL" id="JAT61662.1"/>
    </source>
</evidence>
<dbReference type="GO" id="GO:0046933">
    <property type="term" value="F:proton-transporting ATP synthase activity, rotational mechanism"/>
    <property type="evidence" value="ECO:0007669"/>
    <property type="project" value="TreeGrafter"/>
</dbReference>
<dbReference type="Pfam" id="PF10775">
    <property type="entry name" value="ATP_sub_h"/>
    <property type="match status" value="1"/>
</dbReference>
<dbReference type="PANTHER" id="PTHR28207">
    <property type="entry name" value="ATP SYNTHASE SUBUNIT H, MITOCHONDRIAL"/>
    <property type="match status" value="1"/>
</dbReference>
<organism evidence="1">
    <name type="scientific">Anthurium amnicola</name>
    <dbReference type="NCBI Taxonomy" id="1678845"/>
    <lineage>
        <taxon>Eukaryota</taxon>
        <taxon>Viridiplantae</taxon>
        <taxon>Streptophyta</taxon>
        <taxon>Embryophyta</taxon>
        <taxon>Tracheophyta</taxon>
        <taxon>Spermatophyta</taxon>
        <taxon>Magnoliopsida</taxon>
        <taxon>Liliopsida</taxon>
        <taxon>Araceae</taxon>
        <taxon>Pothoideae</taxon>
        <taxon>Potheae</taxon>
        <taxon>Anthurium</taxon>
    </lineage>
</organism>
<dbReference type="EMBL" id="GDJX01006274">
    <property type="protein sequence ID" value="JAT61662.1"/>
    <property type="molecule type" value="Transcribed_RNA"/>
</dbReference>
<accession>A0A1D1Z4A2</accession>
<name>A0A1D1Z4A2_9ARAE</name>
<dbReference type="AlphaFoldDB" id="A0A1D1Z4A2"/>
<proteinExistence type="predicted"/>
<reference evidence="1" key="1">
    <citation type="submission" date="2015-07" db="EMBL/GenBank/DDBJ databases">
        <title>Transcriptome Assembly of Anthurium amnicola.</title>
        <authorList>
            <person name="Suzuki J."/>
        </authorList>
    </citation>
    <scope>NUCLEOTIDE SEQUENCE</scope>
</reference>
<protein>
    <submittedName>
        <fullName evidence="1">ATP synthase subunit H, mitochondrial</fullName>
    </submittedName>
</protein>
<feature type="non-terminal residue" evidence="1">
    <location>
        <position position="1"/>
    </location>
</feature>
<dbReference type="InterPro" id="IPR019711">
    <property type="entry name" value="ATP_synth_F0_suH"/>
</dbReference>